<organism evidence="1 2">
    <name type="scientific">Arenimonas composti TR7-09 = DSM 18010</name>
    <dbReference type="NCBI Taxonomy" id="1121013"/>
    <lineage>
        <taxon>Bacteria</taxon>
        <taxon>Pseudomonadati</taxon>
        <taxon>Pseudomonadota</taxon>
        <taxon>Gammaproteobacteria</taxon>
        <taxon>Lysobacterales</taxon>
        <taxon>Lysobacteraceae</taxon>
        <taxon>Arenimonas</taxon>
    </lineage>
</organism>
<comment type="caution">
    <text evidence="1">The sequence shown here is derived from an EMBL/GenBank/DDBJ whole genome shotgun (WGS) entry which is preliminary data.</text>
</comment>
<dbReference type="EMBL" id="AWXU01000007">
    <property type="protein sequence ID" value="KFN51332.1"/>
    <property type="molecule type" value="Genomic_DNA"/>
</dbReference>
<name>A0A091BIH7_9GAMM</name>
<keyword evidence="2" id="KW-1185">Reference proteome</keyword>
<protein>
    <submittedName>
        <fullName evidence="1">Uncharacterized protein</fullName>
    </submittedName>
</protein>
<reference evidence="1 2" key="1">
    <citation type="submission" date="2013-09" db="EMBL/GenBank/DDBJ databases">
        <title>Genome sequencing of Arenimonas composti.</title>
        <authorList>
            <person name="Chen F."/>
            <person name="Wang G."/>
        </authorList>
    </citation>
    <scope>NUCLEOTIDE SEQUENCE [LARGE SCALE GENOMIC DNA]</scope>
    <source>
        <strain evidence="1 2">TR7-09</strain>
    </source>
</reference>
<dbReference type="STRING" id="1121013.GCA_000426365_01086"/>
<sequence>MVGMLLVGSMAAANSFREMPLEERVVESELVVVADFVAPASCPEDSGRWCADGRYMATFRVRNSLKGEVQDGEIVVQCRTNVPEGSPEACDPGRYILFLERSRAGHWIIVGGPYGALNIR</sequence>
<proteinExistence type="predicted"/>
<gene>
    <name evidence="1" type="ORF">P873_03430</name>
</gene>
<dbReference type="RefSeq" id="WP_026816480.1">
    <property type="nucleotide sequence ID" value="NZ_AUFF01000002.1"/>
</dbReference>
<evidence type="ECO:0000313" key="2">
    <source>
        <dbReference type="Proteomes" id="UP000029391"/>
    </source>
</evidence>
<evidence type="ECO:0000313" key="1">
    <source>
        <dbReference type="EMBL" id="KFN51332.1"/>
    </source>
</evidence>
<accession>A0A091BIH7</accession>
<dbReference type="AlphaFoldDB" id="A0A091BIH7"/>
<dbReference type="Proteomes" id="UP000029391">
    <property type="component" value="Unassembled WGS sequence"/>
</dbReference>